<keyword evidence="3" id="KW-1185">Reference proteome</keyword>
<feature type="domain" description="Inner membrane protein YgaP-like transmembrane" evidence="1">
    <location>
        <begin position="1"/>
        <end position="69"/>
    </location>
</feature>
<gene>
    <name evidence="2" type="ORF">SAMN04488034_10697</name>
</gene>
<dbReference type="RefSeq" id="WP_093113772.1">
    <property type="nucleotide sequence ID" value="NZ_FNGG01000006.1"/>
</dbReference>
<sequence>MKENVGKKDRIIRSLAGPALITFGYAGLGGNKGHIAGLLSIVAGTLITESAITEVCPVNEFFGIDTRHKKQSPFSKIKKALV</sequence>
<evidence type="ECO:0000313" key="3">
    <source>
        <dbReference type="Proteomes" id="UP000199448"/>
    </source>
</evidence>
<dbReference type="Proteomes" id="UP000199448">
    <property type="component" value="Unassembled WGS sequence"/>
</dbReference>
<reference evidence="2 3" key="1">
    <citation type="submission" date="2016-10" db="EMBL/GenBank/DDBJ databases">
        <authorList>
            <person name="de Groot N.N."/>
        </authorList>
    </citation>
    <scope>NUCLEOTIDE SEQUENCE [LARGE SCALE GENOMIC DNA]</scope>
    <source>
        <strain evidence="2 3">DSM 23553</strain>
    </source>
</reference>
<dbReference type="AlphaFoldDB" id="A0A1H5NX20"/>
<proteinExistence type="predicted"/>
<dbReference type="STRING" id="390640.SAMN04488034_10697"/>
<accession>A0A1H5NX20</accession>
<organism evidence="2 3">
    <name type="scientific">Salinimicrobium catena</name>
    <dbReference type="NCBI Taxonomy" id="390640"/>
    <lineage>
        <taxon>Bacteria</taxon>
        <taxon>Pseudomonadati</taxon>
        <taxon>Bacteroidota</taxon>
        <taxon>Flavobacteriia</taxon>
        <taxon>Flavobacteriales</taxon>
        <taxon>Flavobacteriaceae</taxon>
        <taxon>Salinimicrobium</taxon>
    </lineage>
</organism>
<evidence type="ECO:0000259" key="1">
    <source>
        <dbReference type="Pfam" id="PF11127"/>
    </source>
</evidence>
<dbReference type="InterPro" id="IPR021309">
    <property type="entry name" value="YgaP-like_TM"/>
</dbReference>
<dbReference type="OrthoDB" id="9804804at2"/>
<evidence type="ECO:0000313" key="2">
    <source>
        <dbReference type="EMBL" id="SEF06000.1"/>
    </source>
</evidence>
<protein>
    <recommendedName>
        <fullName evidence="1">Inner membrane protein YgaP-like transmembrane domain-containing protein</fullName>
    </recommendedName>
</protein>
<dbReference type="Pfam" id="PF11127">
    <property type="entry name" value="YgaP-like_TM"/>
    <property type="match status" value="1"/>
</dbReference>
<name>A0A1H5NX20_9FLAO</name>
<dbReference type="EMBL" id="FNUG01000006">
    <property type="protein sequence ID" value="SEF06000.1"/>
    <property type="molecule type" value="Genomic_DNA"/>
</dbReference>